<keyword evidence="3" id="KW-1185">Reference proteome</keyword>
<dbReference type="GO" id="GO:0005739">
    <property type="term" value="C:mitochondrion"/>
    <property type="evidence" value="ECO:0007669"/>
    <property type="project" value="TreeGrafter"/>
</dbReference>
<proteinExistence type="predicted"/>
<protein>
    <recommendedName>
        <fullName evidence="1">NAD(P)-binding domain-containing protein</fullName>
    </recommendedName>
</protein>
<dbReference type="PANTHER" id="PTHR12126:SF16">
    <property type="entry name" value="MIOREX COMPLEX COMPONENT 2"/>
    <property type="match status" value="1"/>
</dbReference>
<dbReference type="InterPro" id="IPR016040">
    <property type="entry name" value="NAD(P)-bd_dom"/>
</dbReference>
<dbReference type="STRING" id="590646.G3B4I5"/>
<dbReference type="SUPFAM" id="SSF51735">
    <property type="entry name" value="NAD(P)-binding Rossmann-fold domains"/>
    <property type="match status" value="1"/>
</dbReference>
<dbReference type="PANTHER" id="PTHR12126">
    <property type="entry name" value="NADH-UBIQUINONE OXIDOREDUCTASE 39 KDA SUBUNIT-RELATED"/>
    <property type="match status" value="1"/>
</dbReference>
<dbReference type="InterPro" id="IPR036291">
    <property type="entry name" value="NAD(P)-bd_dom_sf"/>
</dbReference>
<sequence length="253" mass="28662">MSIAVFGGNGFLGRKICEYGIRNGFKVTSFSRSGIPPLKSNQHLQQVKWESADIFDDSTYKSQLSEFKTVFHSMGKIFEDESYKKDISSGGLNLNFVKKLIVGSNPMDKTIHNSYNGLNKESALKLAFAYYKANKNGKLVYISADKGLPVIVPSDYIRSKREAETELLKSKLNSLIIRPGIMYDEDERNNRYILVNGMKQLHQLKQQALGNDLSCVNNTIRPILSTDQVCSRIFQNLHEDNTVITLEKLMKSY</sequence>
<feature type="domain" description="NAD(P)-binding" evidence="1">
    <location>
        <begin position="7"/>
        <end position="196"/>
    </location>
</feature>
<organism evidence="3">
    <name type="scientific">Candida tenuis (strain ATCC 10573 / BCRC 21748 / CBS 615 / JCM 9827 / NBRC 10315 / NRRL Y-1498 / VKM Y-70)</name>
    <name type="common">Yeast</name>
    <name type="synonym">Yamadazyma tenuis</name>
    <dbReference type="NCBI Taxonomy" id="590646"/>
    <lineage>
        <taxon>Eukaryota</taxon>
        <taxon>Fungi</taxon>
        <taxon>Dikarya</taxon>
        <taxon>Ascomycota</taxon>
        <taxon>Saccharomycotina</taxon>
        <taxon>Pichiomycetes</taxon>
        <taxon>Debaryomycetaceae</taxon>
        <taxon>Yamadazyma</taxon>
    </lineage>
</organism>
<reference evidence="2 3" key="1">
    <citation type="journal article" date="2011" name="Proc. Natl. Acad. Sci. U.S.A.">
        <title>Comparative genomics of xylose-fermenting fungi for enhanced biofuel production.</title>
        <authorList>
            <person name="Wohlbach D.J."/>
            <person name="Kuo A."/>
            <person name="Sato T.K."/>
            <person name="Potts K.M."/>
            <person name="Salamov A.A."/>
            <person name="LaButti K.M."/>
            <person name="Sun H."/>
            <person name="Clum A."/>
            <person name="Pangilinan J.L."/>
            <person name="Lindquist E.A."/>
            <person name="Lucas S."/>
            <person name="Lapidus A."/>
            <person name="Jin M."/>
            <person name="Gunawan C."/>
            <person name="Balan V."/>
            <person name="Dale B.E."/>
            <person name="Jeffries T.W."/>
            <person name="Zinkel R."/>
            <person name="Barry K.W."/>
            <person name="Grigoriev I.V."/>
            <person name="Gasch A.P."/>
        </authorList>
    </citation>
    <scope>NUCLEOTIDE SEQUENCE [LARGE SCALE GENOMIC DNA]</scope>
    <source>
        <strain evidence="3">ATCC 10573 / BCRC 21748 / CBS 615 / JCM 9827 / NBRC 10315 / NRRL Y-1498 / VKM Y-70</strain>
    </source>
</reference>
<accession>G3B4I5</accession>
<dbReference type="Pfam" id="PF13460">
    <property type="entry name" value="NAD_binding_10"/>
    <property type="match status" value="1"/>
</dbReference>
<gene>
    <name evidence="2" type="ORF">CANTEDRAFT_130224</name>
</gene>
<dbReference type="HOGENOM" id="CLU_055314_1_0_1"/>
<evidence type="ECO:0000259" key="1">
    <source>
        <dbReference type="Pfam" id="PF13460"/>
    </source>
</evidence>
<dbReference type="eggNOG" id="KOG4288">
    <property type="taxonomic scope" value="Eukaryota"/>
</dbReference>
<dbReference type="EMBL" id="GL996521">
    <property type="protein sequence ID" value="EGV63838.1"/>
    <property type="molecule type" value="Genomic_DNA"/>
</dbReference>
<dbReference type="OrthoDB" id="276721at2759"/>
<dbReference type="Gene3D" id="3.40.50.720">
    <property type="entry name" value="NAD(P)-binding Rossmann-like Domain"/>
    <property type="match status" value="1"/>
</dbReference>
<evidence type="ECO:0000313" key="2">
    <source>
        <dbReference type="EMBL" id="EGV63838.1"/>
    </source>
</evidence>
<name>G3B4I5_CANTC</name>
<dbReference type="AlphaFoldDB" id="G3B4I5"/>
<dbReference type="GO" id="GO:0044877">
    <property type="term" value="F:protein-containing complex binding"/>
    <property type="evidence" value="ECO:0007669"/>
    <property type="project" value="TreeGrafter"/>
</dbReference>
<evidence type="ECO:0000313" key="3">
    <source>
        <dbReference type="Proteomes" id="UP000000707"/>
    </source>
</evidence>
<dbReference type="InterPro" id="IPR051207">
    <property type="entry name" value="ComplexI_NDUFA9_subunit"/>
</dbReference>
<dbReference type="Proteomes" id="UP000000707">
    <property type="component" value="Unassembled WGS sequence"/>
</dbReference>